<proteinExistence type="predicted"/>
<dbReference type="EMBL" id="CACSLK010027751">
    <property type="protein sequence ID" value="CAA0827441.1"/>
    <property type="molecule type" value="Genomic_DNA"/>
</dbReference>
<feature type="non-terminal residue" evidence="2">
    <location>
        <position position="1"/>
    </location>
</feature>
<reference evidence="2" key="1">
    <citation type="submission" date="2019-12" db="EMBL/GenBank/DDBJ databases">
        <authorList>
            <person name="Scholes J."/>
        </authorList>
    </citation>
    <scope>NUCLEOTIDE SEQUENCE</scope>
</reference>
<dbReference type="AlphaFoldDB" id="A0A9N7NEU4"/>
<comment type="caution">
    <text evidence="2">The sequence shown here is derived from an EMBL/GenBank/DDBJ whole genome shotgun (WGS) entry which is preliminary data.</text>
</comment>
<evidence type="ECO:0000313" key="3">
    <source>
        <dbReference type="Proteomes" id="UP001153555"/>
    </source>
</evidence>
<keyword evidence="3" id="KW-1185">Reference proteome</keyword>
<accession>A0A9N7NEU4</accession>
<feature type="non-terminal residue" evidence="2">
    <location>
        <position position="193"/>
    </location>
</feature>
<feature type="compositionally biased region" description="Low complexity" evidence="1">
    <location>
        <begin position="113"/>
        <end position="125"/>
    </location>
</feature>
<feature type="region of interest" description="Disordered" evidence="1">
    <location>
        <begin position="113"/>
        <end position="137"/>
    </location>
</feature>
<name>A0A9N7NEU4_STRHE</name>
<dbReference type="Proteomes" id="UP001153555">
    <property type="component" value="Unassembled WGS sequence"/>
</dbReference>
<organism evidence="2 3">
    <name type="scientific">Striga hermonthica</name>
    <name type="common">Purple witchweed</name>
    <name type="synonym">Buchnera hermonthica</name>
    <dbReference type="NCBI Taxonomy" id="68872"/>
    <lineage>
        <taxon>Eukaryota</taxon>
        <taxon>Viridiplantae</taxon>
        <taxon>Streptophyta</taxon>
        <taxon>Embryophyta</taxon>
        <taxon>Tracheophyta</taxon>
        <taxon>Spermatophyta</taxon>
        <taxon>Magnoliopsida</taxon>
        <taxon>eudicotyledons</taxon>
        <taxon>Gunneridae</taxon>
        <taxon>Pentapetalae</taxon>
        <taxon>asterids</taxon>
        <taxon>lamiids</taxon>
        <taxon>Lamiales</taxon>
        <taxon>Orobanchaceae</taxon>
        <taxon>Buchnereae</taxon>
        <taxon>Striga</taxon>
    </lineage>
</organism>
<feature type="region of interest" description="Disordered" evidence="1">
    <location>
        <begin position="54"/>
        <end position="75"/>
    </location>
</feature>
<evidence type="ECO:0000313" key="2">
    <source>
        <dbReference type="EMBL" id="CAA0827441.1"/>
    </source>
</evidence>
<sequence>LLFSRRGDPELRKHAFGRSLLGRRGVPSLISPASRRDAGSIWAQEARAVAAAAMPPPPPPNPTLGQGGTMAQGGVPPQAAVQAPCQQMVAMTREEMQRIAAATAAQAVQQVTSHTSHATTAPTTVAGSQDEDVSSYGEGEELEEIGRWKVWRSSCASCKTKWRGSQRRELEDIPFRGRFSLLLCQTISRRPTW</sequence>
<gene>
    <name evidence="2" type="ORF">SHERM_23136</name>
</gene>
<protein>
    <submittedName>
        <fullName evidence="2">Uncharacterized protein</fullName>
    </submittedName>
</protein>
<evidence type="ECO:0000256" key="1">
    <source>
        <dbReference type="SAM" id="MobiDB-lite"/>
    </source>
</evidence>